<name>A0A9W9NLZ2_PENCI</name>
<keyword evidence="3" id="KW-1185">Reference proteome</keyword>
<dbReference type="AlphaFoldDB" id="A0A9W9NLZ2"/>
<proteinExistence type="predicted"/>
<dbReference type="GO" id="GO:0008237">
    <property type="term" value="F:metallopeptidase activity"/>
    <property type="evidence" value="ECO:0007669"/>
    <property type="project" value="InterPro"/>
</dbReference>
<dbReference type="RefSeq" id="XP_056497265.1">
    <property type="nucleotide sequence ID" value="XM_056647500.1"/>
</dbReference>
<dbReference type="Gene3D" id="3.40.390.10">
    <property type="entry name" value="Collagenase (Catalytic Domain)"/>
    <property type="match status" value="1"/>
</dbReference>
<gene>
    <name evidence="2" type="ORF">N7469_008582</name>
</gene>
<dbReference type="GeneID" id="81386667"/>
<sequence>MNITGNWDETPYRVFPTGTEAQATGTASADNIGGAYLYGYVDCHKVFGDGAKDKIDDAYYGAWLMTKTAGVASNIDWNSAAALQYLGPPGFNMAHQPNIQGVFANTAKVIHGYQSPIQHYIKVRCDDPRKRCQKRPAEDKCQPNPPNQGDPPKPTPLAYAMNSDPDTSGTSMINLCEGFFNRRSLADAIRYGTSREGLHRYQLGNYDNRAQTFLHELFHLDLAADSPSPNFRVDDFQINVKSRYEDKTFRTMAYGPLATKVLARYYGWGSGPGSVGYYVQRNADNLVYYALAMYVMTKNGNSYPYLPMIIHEVDGLPSMPPPSGSLIRFVTRDSQLYLNASTDNLTAYDSSPGDDYPGCRDDENENEAGHSQVLAIDAFAPNSVYPDEYNRQVLSWTKNLYLFESGADLSSEVYIGQQLAIPRLDQIAIPVDNHHRENEP</sequence>
<evidence type="ECO:0000313" key="2">
    <source>
        <dbReference type="EMBL" id="KAJ5222342.1"/>
    </source>
</evidence>
<comment type="caution">
    <text evidence="2">The sequence shown here is derived from an EMBL/GenBank/DDBJ whole genome shotgun (WGS) entry which is preliminary data.</text>
</comment>
<feature type="compositionally biased region" description="Pro residues" evidence="1">
    <location>
        <begin position="143"/>
        <end position="155"/>
    </location>
</feature>
<reference evidence="2" key="2">
    <citation type="journal article" date="2023" name="IMA Fungus">
        <title>Comparative genomic study of the Penicillium genus elucidates a diverse pangenome and 15 lateral gene transfer events.</title>
        <authorList>
            <person name="Petersen C."/>
            <person name="Sorensen T."/>
            <person name="Nielsen M.R."/>
            <person name="Sondergaard T.E."/>
            <person name="Sorensen J.L."/>
            <person name="Fitzpatrick D.A."/>
            <person name="Frisvad J.C."/>
            <person name="Nielsen K.L."/>
        </authorList>
    </citation>
    <scope>NUCLEOTIDE SEQUENCE</scope>
    <source>
        <strain evidence="2">IBT 23319</strain>
    </source>
</reference>
<accession>A0A9W9NLZ2</accession>
<organism evidence="2 3">
    <name type="scientific">Penicillium citrinum</name>
    <dbReference type="NCBI Taxonomy" id="5077"/>
    <lineage>
        <taxon>Eukaryota</taxon>
        <taxon>Fungi</taxon>
        <taxon>Dikarya</taxon>
        <taxon>Ascomycota</taxon>
        <taxon>Pezizomycotina</taxon>
        <taxon>Eurotiomycetes</taxon>
        <taxon>Eurotiomycetidae</taxon>
        <taxon>Eurotiales</taxon>
        <taxon>Aspergillaceae</taxon>
        <taxon>Penicillium</taxon>
    </lineage>
</organism>
<feature type="region of interest" description="Disordered" evidence="1">
    <location>
        <begin position="134"/>
        <end position="164"/>
    </location>
</feature>
<protein>
    <submittedName>
        <fullName evidence="2">Uncharacterized protein</fullName>
    </submittedName>
</protein>
<dbReference type="EMBL" id="JAPQKT010000008">
    <property type="protein sequence ID" value="KAJ5222342.1"/>
    <property type="molecule type" value="Genomic_DNA"/>
</dbReference>
<dbReference type="OrthoDB" id="1896086at2759"/>
<evidence type="ECO:0000313" key="3">
    <source>
        <dbReference type="Proteomes" id="UP001147733"/>
    </source>
</evidence>
<dbReference type="InterPro" id="IPR024079">
    <property type="entry name" value="MetalloPept_cat_dom_sf"/>
</dbReference>
<dbReference type="Proteomes" id="UP001147733">
    <property type="component" value="Unassembled WGS sequence"/>
</dbReference>
<evidence type="ECO:0000256" key="1">
    <source>
        <dbReference type="SAM" id="MobiDB-lite"/>
    </source>
</evidence>
<reference evidence="2" key="1">
    <citation type="submission" date="2022-11" db="EMBL/GenBank/DDBJ databases">
        <authorList>
            <person name="Petersen C."/>
        </authorList>
    </citation>
    <scope>NUCLEOTIDE SEQUENCE</scope>
    <source>
        <strain evidence="2">IBT 23319</strain>
    </source>
</reference>